<evidence type="ECO:0000259" key="6">
    <source>
        <dbReference type="PROSITE" id="PS50931"/>
    </source>
</evidence>
<dbReference type="InterPro" id="IPR036388">
    <property type="entry name" value="WH-like_DNA-bd_sf"/>
</dbReference>
<keyword evidence="8" id="KW-1185">Reference proteome</keyword>
<dbReference type="Pfam" id="PF03466">
    <property type="entry name" value="LysR_substrate"/>
    <property type="match status" value="1"/>
</dbReference>
<evidence type="ECO:0000256" key="2">
    <source>
        <dbReference type="ARBA" id="ARBA00023015"/>
    </source>
</evidence>
<dbReference type="PANTHER" id="PTHR30126:SF21">
    <property type="entry name" value="TRANSCRIPTIONAL REGULATOR-RELATED"/>
    <property type="match status" value="1"/>
</dbReference>
<keyword evidence="4" id="KW-0804">Transcription</keyword>
<dbReference type="GO" id="GO:0000976">
    <property type="term" value="F:transcription cis-regulatory region binding"/>
    <property type="evidence" value="ECO:0007669"/>
    <property type="project" value="TreeGrafter"/>
</dbReference>
<dbReference type="Proteomes" id="UP000186997">
    <property type="component" value="Unassembled WGS sequence"/>
</dbReference>
<sequence length="310" mass="33933">MKIMQIELIDTFLDLCETKSFNRTAERLGVTQSTVSGRVRSLEASVGVKLFQRSRSGTALTTQGLRFEPHARSLRHDWVTAKNAAQDTALAGVTMRIGIQHDLVGIDIKALIGRLREILPDTAFLLEADYSIQMCSDLIIGKQDIAILYSPQIQPDLYFETLGDVRYVMVSTQADALAAVRKETYILANYSTSFANAHAALLPDLTHVSLSIGQNAAMVDLLTSLSGTAYVLEHSAKALVAAGVCQKVMDAPTVDQSVFVGVNVRNRHRAAYRKLIKTLHEQYPSQQAHGRARLERPGLSDSNGPSGQKP</sequence>
<dbReference type="AlphaFoldDB" id="A0A1R3X5Y0"/>
<feature type="region of interest" description="Disordered" evidence="5">
    <location>
        <begin position="284"/>
        <end position="310"/>
    </location>
</feature>
<dbReference type="Pfam" id="PF00126">
    <property type="entry name" value="HTH_1"/>
    <property type="match status" value="1"/>
</dbReference>
<reference evidence="8" key="1">
    <citation type="submission" date="2017-01" db="EMBL/GenBank/DDBJ databases">
        <authorList>
            <person name="Varghese N."/>
            <person name="Submissions S."/>
        </authorList>
    </citation>
    <scope>NUCLEOTIDE SEQUENCE [LARGE SCALE GENOMIC DNA]</scope>
    <source>
        <strain evidence="8">DSM 29591</strain>
    </source>
</reference>
<evidence type="ECO:0000256" key="5">
    <source>
        <dbReference type="SAM" id="MobiDB-lite"/>
    </source>
</evidence>
<evidence type="ECO:0000256" key="1">
    <source>
        <dbReference type="ARBA" id="ARBA00009437"/>
    </source>
</evidence>
<dbReference type="GO" id="GO:0003700">
    <property type="term" value="F:DNA-binding transcription factor activity"/>
    <property type="evidence" value="ECO:0007669"/>
    <property type="project" value="InterPro"/>
</dbReference>
<accession>A0A1R3X5Y0</accession>
<proteinExistence type="inferred from homology"/>
<dbReference type="Gene3D" id="3.40.190.10">
    <property type="entry name" value="Periplasmic binding protein-like II"/>
    <property type="match status" value="1"/>
</dbReference>
<feature type="domain" description="HTH lysR-type" evidence="6">
    <location>
        <begin position="4"/>
        <end position="61"/>
    </location>
</feature>
<comment type="similarity">
    <text evidence="1">Belongs to the LysR transcriptional regulatory family.</text>
</comment>
<dbReference type="PRINTS" id="PR00039">
    <property type="entry name" value="HTHLYSR"/>
</dbReference>
<dbReference type="InterPro" id="IPR000847">
    <property type="entry name" value="LysR_HTH_N"/>
</dbReference>
<dbReference type="InterPro" id="IPR005119">
    <property type="entry name" value="LysR_subst-bd"/>
</dbReference>
<name>A0A1R3X5Y0_9RHOB</name>
<organism evidence="7 8">
    <name type="scientific">Yoonia rosea</name>
    <dbReference type="NCBI Taxonomy" id="287098"/>
    <lineage>
        <taxon>Bacteria</taxon>
        <taxon>Pseudomonadati</taxon>
        <taxon>Pseudomonadota</taxon>
        <taxon>Alphaproteobacteria</taxon>
        <taxon>Rhodobacterales</taxon>
        <taxon>Paracoccaceae</taxon>
        <taxon>Yoonia</taxon>
    </lineage>
</organism>
<evidence type="ECO:0000256" key="3">
    <source>
        <dbReference type="ARBA" id="ARBA00023125"/>
    </source>
</evidence>
<dbReference type="PANTHER" id="PTHR30126">
    <property type="entry name" value="HTH-TYPE TRANSCRIPTIONAL REGULATOR"/>
    <property type="match status" value="1"/>
</dbReference>
<dbReference type="InterPro" id="IPR036390">
    <property type="entry name" value="WH_DNA-bd_sf"/>
</dbReference>
<dbReference type="SUPFAM" id="SSF53850">
    <property type="entry name" value="Periplasmic binding protein-like II"/>
    <property type="match status" value="1"/>
</dbReference>
<dbReference type="Gene3D" id="1.10.10.10">
    <property type="entry name" value="Winged helix-like DNA-binding domain superfamily/Winged helix DNA-binding domain"/>
    <property type="match status" value="1"/>
</dbReference>
<protein>
    <submittedName>
        <fullName evidence="7">DNA-binding transcriptional regulator, LysR family</fullName>
    </submittedName>
</protein>
<dbReference type="SUPFAM" id="SSF46785">
    <property type="entry name" value="Winged helix' DNA-binding domain"/>
    <property type="match status" value="1"/>
</dbReference>
<dbReference type="STRING" id="287098.SAMN05421665_2287"/>
<evidence type="ECO:0000313" key="7">
    <source>
        <dbReference type="EMBL" id="SIT86325.1"/>
    </source>
</evidence>
<keyword evidence="3 7" id="KW-0238">DNA-binding</keyword>
<evidence type="ECO:0000256" key="4">
    <source>
        <dbReference type="ARBA" id="ARBA00023163"/>
    </source>
</evidence>
<evidence type="ECO:0000313" key="8">
    <source>
        <dbReference type="Proteomes" id="UP000186997"/>
    </source>
</evidence>
<dbReference type="PROSITE" id="PS50931">
    <property type="entry name" value="HTH_LYSR"/>
    <property type="match status" value="1"/>
</dbReference>
<keyword evidence="2" id="KW-0805">Transcription regulation</keyword>
<dbReference type="EMBL" id="FTPR01000001">
    <property type="protein sequence ID" value="SIT86325.1"/>
    <property type="molecule type" value="Genomic_DNA"/>
</dbReference>
<feature type="compositionally biased region" description="Polar residues" evidence="5">
    <location>
        <begin position="300"/>
        <end position="310"/>
    </location>
</feature>
<gene>
    <name evidence="7" type="ORF">SAMN05421665_2287</name>
</gene>